<dbReference type="Pfam" id="PF07690">
    <property type="entry name" value="MFS_1"/>
    <property type="match status" value="1"/>
</dbReference>
<evidence type="ECO:0000256" key="1">
    <source>
        <dbReference type="ARBA" id="ARBA00004651"/>
    </source>
</evidence>
<dbReference type="Proteomes" id="UP001595387">
    <property type="component" value="Unassembled WGS sequence"/>
</dbReference>
<comment type="subcellular location">
    <subcellularLocation>
        <location evidence="1">Cell membrane</location>
        <topology evidence="1">Multi-pass membrane protein</topology>
    </subcellularLocation>
</comment>
<feature type="transmembrane region" description="Helical" evidence="6">
    <location>
        <begin position="45"/>
        <end position="65"/>
    </location>
</feature>
<dbReference type="PANTHER" id="PTHR23531">
    <property type="entry name" value="QUINOLENE RESISTANCE PROTEIN NORA"/>
    <property type="match status" value="1"/>
</dbReference>
<sequence length="419" mass="45825">MNKGKLWTKEFTLVSLINFLIMMVYFSLIVTIAPYTVEEFNVSTSIAGLVSGIFIIGSLIGRLITGRIIQDKGSKKILLVGLIFFIITTALYYTAINLPLLLISRLLHGIAVGVASTAAGTIVAQVIPRKRQGEGISYFSMTAILGSAIGPFIGMLFMRNSDFAMILLFNLILAIICLVISFTMNIPMYQLSNKNQDKGAKGLKLSHFIEPNAVPISFVALIIGFAYSGIMSFLSIYTEEIQLVEAGGLFFPVYAIFVLILRPFTGKWMDQKGPNIIVYPCLIIFALGMLLFSQADQGVTLLVAAVLIGLGYGNFISVVQAIAIKETPPDRVGLATSTYFISYESGLGVGPFLLGFLIPITGYRGLFLAMVFVILVSILLYYILHGKKERVSSQSREKKKLISKKLISYNLPQSGASIE</sequence>
<comment type="caution">
    <text evidence="8">The sequence shown here is derived from an EMBL/GenBank/DDBJ whole genome shotgun (WGS) entry which is preliminary data.</text>
</comment>
<evidence type="ECO:0000256" key="2">
    <source>
        <dbReference type="ARBA" id="ARBA00022448"/>
    </source>
</evidence>
<evidence type="ECO:0000256" key="5">
    <source>
        <dbReference type="ARBA" id="ARBA00023136"/>
    </source>
</evidence>
<dbReference type="SUPFAM" id="SSF103473">
    <property type="entry name" value="MFS general substrate transporter"/>
    <property type="match status" value="1"/>
</dbReference>
<dbReference type="PROSITE" id="PS50850">
    <property type="entry name" value="MFS"/>
    <property type="match status" value="1"/>
</dbReference>
<feature type="transmembrane region" description="Helical" evidence="6">
    <location>
        <begin position="136"/>
        <end position="157"/>
    </location>
</feature>
<accession>A0ABV7A4Y1</accession>
<feature type="transmembrane region" description="Helical" evidence="6">
    <location>
        <begin position="336"/>
        <end position="360"/>
    </location>
</feature>
<keyword evidence="9" id="KW-1185">Reference proteome</keyword>
<feature type="transmembrane region" description="Helical" evidence="6">
    <location>
        <begin position="12"/>
        <end position="33"/>
    </location>
</feature>
<feature type="transmembrane region" description="Helical" evidence="6">
    <location>
        <begin position="163"/>
        <end position="184"/>
    </location>
</feature>
<feature type="domain" description="Major facilitator superfamily (MFS) profile" evidence="7">
    <location>
        <begin position="11"/>
        <end position="389"/>
    </location>
</feature>
<dbReference type="InterPro" id="IPR020846">
    <property type="entry name" value="MFS_dom"/>
</dbReference>
<evidence type="ECO:0000256" key="6">
    <source>
        <dbReference type="SAM" id="Phobius"/>
    </source>
</evidence>
<dbReference type="InterPro" id="IPR011701">
    <property type="entry name" value="MFS"/>
</dbReference>
<dbReference type="PANTHER" id="PTHR23531:SF2">
    <property type="entry name" value="PERMEASE"/>
    <property type="match status" value="1"/>
</dbReference>
<evidence type="ECO:0000259" key="7">
    <source>
        <dbReference type="PROSITE" id="PS50850"/>
    </source>
</evidence>
<name>A0ABV7A4Y1_9BACI</name>
<feature type="transmembrane region" description="Helical" evidence="6">
    <location>
        <begin position="276"/>
        <end position="295"/>
    </location>
</feature>
<proteinExistence type="predicted"/>
<feature type="transmembrane region" description="Helical" evidence="6">
    <location>
        <begin position="301"/>
        <end position="324"/>
    </location>
</feature>
<dbReference type="InterPro" id="IPR052714">
    <property type="entry name" value="MFS_Exporter"/>
</dbReference>
<protein>
    <submittedName>
        <fullName evidence="8">MFS transporter</fullName>
    </submittedName>
</protein>
<dbReference type="EMBL" id="JBHRRZ010000013">
    <property type="protein sequence ID" value="MFC2948121.1"/>
    <property type="molecule type" value="Genomic_DNA"/>
</dbReference>
<feature type="transmembrane region" description="Helical" evidence="6">
    <location>
        <begin position="213"/>
        <end position="237"/>
    </location>
</feature>
<keyword evidence="3 6" id="KW-0812">Transmembrane</keyword>
<feature type="transmembrane region" description="Helical" evidence="6">
    <location>
        <begin position="243"/>
        <end position="264"/>
    </location>
</feature>
<dbReference type="RefSeq" id="WP_390304739.1">
    <property type="nucleotide sequence ID" value="NZ_JBHRRZ010000013.1"/>
</dbReference>
<keyword evidence="4 6" id="KW-1133">Transmembrane helix</keyword>
<feature type="transmembrane region" description="Helical" evidence="6">
    <location>
        <begin position="77"/>
        <end position="96"/>
    </location>
</feature>
<evidence type="ECO:0000313" key="9">
    <source>
        <dbReference type="Proteomes" id="UP001595387"/>
    </source>
</evidence>
<keyword evidence="5 6" id="KW-0472">Membrane</keyword>
<dbReference type="Gene3D" id="1.20.1250.20">
    <property type="entry name" value="MFS general substrate transporter like domains"/>
    <property type="match status" value="2"/>
</dbReference>
<feature type="transmembrane region" description="Helical" evidence="6">
    <location>
        <begin position="366"/>
        <end position="384"/>
    </location>
</feature>
<keyword evidence="2" id="KW-0813">Transport</keyword>
<gene>
    <name evidence="8" type="ORF">ACFODW_07175</name>
</gene>
<evidence type="ECO:0000313" key="8">
    <source>
        <dbReference type="EMBL" id="MFC2948121.1"/>
    </source>
</evidence>
<feature type="transmembrane region" description="Helical" evidence="6">
    <location>
        <begin position="102"/>
        <end position="124"/>
    </location>
</feature>
<evidence type="ECO:0000256" key="3">
    <source>
        <dbReference type="ARBA" id="ARBA00022692"/>
    </source>
</evidence>
<reference evidence="9" key="1">
    <citation type="journal article" date="2019" name="Int. J. Syst. Evol. Microbiol.">
        <title>The Global Catalogue of Microorganisms (GCM) 10K type strain sequencing project: providing services to taxonomists for standard genome sequencing and annotation.</title>
        <authorList>
            <consortium name="The Broad Institute Genomics Platform"/>
            <consortium name="The Broad Institute Genome Sequencing Center for Infectious Disease"/>
            <person name="Wu L."/>
            <person name="Ma J."/>
        </authorList>
    </citation>
    <scope>NUCLEOTIDE SEQUENCE [LARGE SCALE GENOMIC DNA]</scope>
    <source>
        <strain evidence="9">KCTC 13193</strain>
    </source>
</reference>
<dbReference type="InterPro" id="IPR036259">
    <property type="entry name" value="MFS_trans_sf"/>
</dbReference>
<organism evidence="8 9">
    <name type="scientific">Virgibacillus sediminis</name>
    <dbReference type="NCBI Taxonomy" id="202260"/>
    <lineage>
        <taxon>Bacteria</taxon>
        <taxon>Bacillati</taxon>
        <taxon>Bacillota</taxon>
        <taxon>Bacilli</taxon>
        <taxon>Bacillales</taxon>
        <taxon>Bacillaceae</taxon>
        <taxon>Virgibacillus</taxon>
    </lineage>
</organism>
<dbReference type="CDD" id="cd17489">
    <property type="entry name" value="MFS_YfcJ_like"/>
    <property type="match status" value="1"/>
</dbReference>
<evidence type="ECO:0000256" key="4">
    <source>
        <dbReference type="ARBA" id="ARBA00022989"/>
    </source>
</evidence>